<evidence type="ECO:0000313" key="2">
    <source>
        <dbReference type="EMBL" id="MBB4571486.1"/>
    </source>
</evidence>
<proteinExistence type="predicted"/>
<dbReference type="RefSeq" id="WP_028754977.1">
    <property type="nucleotide sequence ID" value="NZ_JACIIG010000026.1"/>
</dbReference>
<comment type="caution">
    <text evidence="2">The sequence shown here is derived from an EMBL/GenBank/DDBJ whole genome shotgun (WGS) entry which is preliminary data.</text>
</comment>
<protein>
    <submittedName>
        <fullName evidence="2">Uncharacterized protein</fullName>
    </submittedName>
</protein>
<organism evidence="2 3">
    <name type="scientific">Rhizobium leucaenae</name>
    <dbReference type="NCBI Taxonomy" id="29450"/>
    <lineage>
        <taxon>Bacteria</taxon>
        <taxon>Pseudomonadati</taxon>
        <taxon>Pseudomonadota</taxon>
        <taxon>Alphaproteobacteria</taxon>
        <taxon>Hyphomicrobiales</taxon>
        <taxon>Rhizobiaceae</taxon>
        <taxon>Rhizobium/Agrobacterium group</taxon>
        <taxon>Rhizobium</taxon>
    </lineage>
</organism>
<dbReference type="GeneID" id="32531198"/>
<accession>A0A7W7EMW4</accession>
<evidence type="ECO:0000313" key="3">
    <source>
        <dbReference type="Proteomes" id="UP000543836"/>
    </source>
</evidence>
<dbReference type="EMBL" id="JACIIG010000026">
    <property type="protein sequence ID" value="MBB4571486.1"/>
    <property type="molecule type" value="Genomic_DNA"/>
</dbReference>
<dbReference type="Proteomes" id="UP000543836">
    <property type="component" value="Unassembled WGS sequence"/>
</dbReference>
<name>A0A7W7EMW4_9HYPH</name>
<dbReference type="OrthoDB" id="8404495at2"/>
<feature type="region of interest" description="Disordered" evidence="1">
    <location>
        <begin position="1"/>
        <end position="43"/>
    </location>
</feature>
<evidence type="ECO:0000256" key="1">
    <source>
        <dbReference type="SAM" id="MobiDB-lite"/>
    </source>
</evidence>
<gene>
    <name evidence="2" type="ORF">GGE60_005648</name>
</gene>
<keyword evidence="3" id="KW-1185">Reference proteome</keyword>
<reference evidence="2 3" key="1">
    <citation type="submission" date="2020-08" db="EMBL/GenBank/DDBJ databases">
        <title>Genomic Encyclopedia of Type Strains, Phase IV (KMG-V): Genome sequencing to study the core and pangenomes of soil and plant-associated prokaryotes.</title>
        <authorList>
            <person name="Whitman W."/>
        </authorList>
    </citation>
    <scope>NUCLEOTIDE SEQUENCE [LARGE SCALE GENOMIC DNA]</scope>
    <source>
        <strain evidence="2 3">SEMIA 492</strain>
    </source>
</reference>
<dbReference type="AlphaFoldDB" id="A0A7W7EMW4"/>
<sequence>MVDKQPTSEQKKSDKRIKKPGPREPLGGSSEQGGIAPSVYDKDLVMPIGKPGVRIKDEKR</sequence>